<evidence type="ECO:0000313" key="1">
    <source>
        <dbReference type="EMBL" id="CAG6527115.1"/>
    </source>
</evidence>
<reference evidence="1" key="1">
    <citation type="submission" date="2021-05" db="EMBL/GenBank/DDBJ databases">
        <authorList>
            <person name="Alioto T."/>
            <person name="Alioto T."/>
            <person name="Gomez Garrido J."/>
        </authorList>
    </citation>
    <scope>NUCLEOTIDE SEQUENCE</scope>
</reference>
<protein>
    <submittedName>
        <fullName evidence="1">(northern house mosquito) hypothetical protein</fullName>
    </submittedName>
</protein>
<name>A0A8D8H2N1_CULPI</name>
<dbReference type="EMBL" id="HBUE01194827">
    <property type="protein sequence ID" value="CAG6527115.1"/>
    <property type="molecule type" value="Transcribed_RNA"/>
</dbReference>
<proteinExistence type="predicted"/>
<organism evidence="1">
    <name type="scientific">Culex pipiens</name>
    <name type="common">House mosquito</name>
    <dbReference type="NCBI Taxonomy" id="7175"/>
    <lineage>
        <taxon>Eukaryota</taxon>
        <taxon>Metazoa</taxon>
        <taxon>Ecdysozoa</taxon>
        <taxon>Arthropoda</taxon>
        <taxon>Hexapoda</taxon>
        <taxon>Insecta</taxon>
        <taxon>Pterygota</taxon>
        <taxon>Neoptera</taxon>
        <taxon>Endopterygota</taxon>
        <taxon>Diptera</taxon>
        <taxon>Nematocera</taxon>
        <taxon>Culicoidea</taxon>
        <taxon>Culicidae</taxon>
        <taxon>Culicinae</taxon>
        <taxon>Culicini</taxon>
        <taxon>Culex</taxon>
        <taxon>Culex</taxon>
    </lineage>
</organism>
<dbReference type="EMBL" id="HBUE01300812">
    <property type="protein sequence ID" value="CAG6578836.1"/>
    <property type="molecule type" value="Transcribed_RNA"/>
</dbReference>
<accession>A0A8D8H2N1</accession>
<dbReference type="AlphaFoldDB" id="A0A8D8H2N1"/>
<sequence length="107" mass="11896">MITASNYRVAFMLISHDALCVFIRAEQALIAFPRAKVAGPPFPRKILRFFLPNELTSVPQPPNIQATGSGGFASTEPRILLHKTLHFANFYSTPGKQNAPRRDSELD</sequence>